<comment type="caution">
    <text evidence="1">The sequence shown here is derived from an EMBL/GenBank/DDBJ whole genome shotgun (WGS) entry which is preliminary data.</text>
</comment>
<organism evidence="1 2">
    <name type="scientific">Flavobacterium taihuense</name>
    <dbReference type="NCBI Taxonomy" id="2857508"/>
    <lineage>
        <taxon>Bacteria</taxon>
        <taxon>Pseudomonadati</taxon>
        <taxon>Bacteroidota</taxon>
        <taxon>Flavobacteriia</taxon>
        <taxon>Flavobacteriales</taxon>
        <taxon>Flavobacteriaceae</taxon>
        <taxon>Flavobacterium</taxon>
    </lineage>
</organism>
<sequence length="64" mass="7429">MDKPTKKKNNYNAEILIRLTEKYGVSKRFITMSLNGDRTSETSETIISDYKEMVKQVAETLKKL</sequence>
<dbReference type="EMBL" id="JAHWYN010000032">
    <property type="protein sequence ID" value="MBW4362692.1"/>
    <property type="molecule type" value="Genomic_DNA"/>
</dbReference>
<accession>A0ABS6Y244</accession>
<evidence type="ECO:0008006" key="3">
    <source>
        <dbReference type="Google" id="ProtNLM"/>
    </source>
</evidence>
<name>A0ABS6Y244_9FLAO</name>
<reference evidence="1 2" key="1">
    <citation type="submission" date="2021-07" db="EMBL/GenBank/DDBJ databases">
        <title>Flavobacterium sp. nov. isolated from sediment on the Taihu Lake.</title>
        <authorList>
            <person name="Qu J.-H."/>
        </authorList>
    </citation>
    <scope>NUCLEOTIDE SEQUENCE [LARGE SCALE GENOMIC DNA]</scope>
    <source>
        <strain evidence="1 2">NAS39</strain>
    </source>
</reference>
<protein>
    <recommendedName>
        <fullName evidence="3">Transposase</fullName>
    </recommendedName>
</protein>
<keyword evidence="2" id="KW-1185">Reference proteome</keyword>
<dbReference type="RefSeq" id="WP_219319169.1">
    <property type="nucleotide sequence ID" value="NZ_JAHWYN010000032.1"/>
</dbReference>
<gene>
    <name evidence="1" type="ORF">KZH69_19610</name>
</gene>
<evidence type="ECO:0000313" key="2">
    <source>
        <dbReference type="Proteomes" id="UP000812031"/>
    </source>
</evidence>
<evidence type="ECO:0000313" key="1">
    <source>
        <dbReference type="EMBL" id="MBW4362692.1"/>
    </source>
</evidence>
<dbReference type="Proteomes" id="UP000812031">
    <property type="component" value="Unassembled WGS sequence"/>
</dbReference>
<proteinExistence type="predicted"/>